<dbReference type="GO" id="GO:0000379">
    <property type="term" value="P:tRNA-type intron splice site recognition and cleavage"/>
    <property type="evidence" value="ECO:0007669"/>
    <property type="project" value="TreeGrafter"/>
</dbReference>
<feature type="domain" description="tRNA-splicing endonuclease subunit Sen54 N-terminal" evidence="3">
    <location>
        <begin position="21"/>
        <end position="80"/>
    </location>
</feature>
<evidence type="ECO:0000313" key="4">
    <source>
        <dbReference type="EMBL" id="KAK1427147.1"/>
    </source>
</evidence>
<name>A0AAD8KQC9_TARER</name>
<reference evidence="4" key="1">
    <citation type="journal article" date="2023" name="bioRxiv">
        <title>Improved chromosome-level genome assembly for marigold (Tagetes erecta).</title>
        <authorList>
            <person name="Jiang F."/>
            <person name="Yuan L."/>
            <person name="Wang S."/>
            <person name="Wang H."/>
            <person name="Xu D."/>
            <person name="Wang A."/>
            <person name="Fan W."/>
        </authorList>
    </citation>
    <scope>NUCLEOTIDE SEQUENCE</scope>
    <source>
        <strain evidence="4">WSJ</strain>
        <tissue evidence="4">Leaf</tissue>
    </source>
</reference>
<protein>
    <recommendedName>
        <fullName evidence="3">tRNA-splicing endonuclease subunit Sen54 N-terminal domain-containing protein</fullName>
    </recommendedName>
</protein>
<evidence type="ECO:0000259" key="3">
    <source>
        <dbReference type="Pfam" id="PF12928"/>
    </source>
</evidence>
<gene>
    <name evidence="4" type="ORF">QVD17_15830</name>
</gene>
<keyword evidence="2" id="KW-0819">tRNA processing</keyword>
<dbReference type="Proteomes" id="UP001229421">
    <property type="component" value="Unassembled WGS sequence"/>
</dbReference>
<evidence type="ECO:0000256" key="2">
    <source>
        <dbReference type="ARBA" id="ARBA00022694"/>
    </source>
</evidence>
<organism evidence="4 5">
    <name type="scientific">Tagetes erecta</name>
    <name type="common">African marigold</name>
    <dbReference type="NCBI Taxonomy" id="13708"/>
    <lineage>
        <taxon>Eukaryota</taxon>
        <taxon>Viridiplantae</taxon>
        <taxon>Streptophyta</taxon>
        <taxon>Embryophyta</taxon>
        <taxon>Tracheophyta</taxon>
        <taxon>Spermatophyta</taxon>
        <taxon>Magnoliopsida</taxon>
        <taxon>eudicotyledons</taxon>
        <taxon>Gunneridae</taxon>
        <taxon>Pentapetalae</taxon>
        <taxon>asterids</taxon>
        <taxon>campanulids</taxon>
        <taxon>Asterales</taxon>
        <taxon>Asteraceae</taxon>
        <taxon>Asteroideae</taxon>
        <taxon>Heliantheae alliance</taxon>
        <taxon>Tageteae</taxon>
        <taxon>Tagetes</taxon>
    </lineage>
</organism>
<comment type="similarity">
    <text evidence="1">Belongs to the SEN54 family.</text>
</comment>
<evidence type="ECO:0000256" key="1">
    <source>
        <dbReference type="ARBA" id="ARBA00005736"/>
    </source>
</evidence>
<dbReference type="PANTHER" id="PTHR21027">
    <property type="entry name" value="TRNA-SPLICING ENDONUCLEASE SUBUNIT SEN54"/>
    <property type="match status" value="1"/>
</dbReference>
<dbReference type="AlphaFoldDB" id="A0AAD8KQC9"/>
<dbReference type="GO" id="GO:0000214">
    <property type="term" value="C:tRNA-intron endonuclease complex"/>
    <property type="evidence" value="ECO:0007669"/>
    <property type="project" value="TreeGrafter"/>
</dbReference>
<dbReference type="PANTHER" id="PTHR21027:SF1">
    <property type="entry name" value="TRNA-SPLICING ENDONUCLEASE SUBUNIT SEN54"/>
    <property type="match status" value="1"/>
</dbReference>
<dbReference type="InterPro" id="IPR024336">
    <property type="entry name" value="tRNA_splic_suSen54_N"/>
</dbReference>
<sequence>MMLVNVHSDNEDHCHAYGHIPKLQFRKYTSKARWNEGLGMAEIVSNKGRTWTTTGIVCGGKIYSFLEDILFLAEIGALQVLDDENKCISLEDIYTKVAAGVGGSSWESFEVYRHLISLCYILKRHSFC</sequence>
<evidence type="ECO:0000313" key="5">
    <source>
        <dbReference type="Proteomes" id="UP001229421"/>
    </source>
</evidence>
<proteinExistence type="inferred from homology"/>
<comment type="caution">
    <text evidence="4">The sequence shown here is derived from an EMBL/GenBank/DDBJ whole genome shotgun (WGS) entry which is preliminary data.</text>
</comment>
<dbReference type="InterPro" id="IPR024337">
    <property type="entry name" value="tRNA_splic_suSen54"/>
</dbReference>
<accession>A0AAD8KQC9</accession>
<dbReference type="EMBL" id="JAUHHV010000004">
    <property type="protein sequence ID" value="KAK1427147.1"/>
    <property type="molecule type" value="Genomic_DNA"/>
</dbReference>
<dbReference type="Pfam" id="PF12928">
    <property type="entry name" value="tRNA_int_end_N2"/>
    <property type="match status" value="1"/>
</dbReference>
<keyword evidence="5" id="KW-1185">Reference proteome</keyword>